<dbReference type="PANTHER" id="PTHR15651">
    <property type="entry name" value="ARMADILLO REPEAT-CONTAINING PROTEIN 8"/>
    <property type="match status" value="1"/>
</dbReference>
<dbReference type="InterPro" id="IPR000225">
    <property type="entry name" value="Armadillo"/>
</dbReference>
<sequence>MTDISAANVDNLRKECSPAAIRRIRNAIAGKQLAKAEYIRYGLLPALSAILTNSSETQLVLETAYITSAIAHEGPAYVSPILKSALPTILLQQLSKDAPPRHQLAILRCLNTIADGLPSKEFGQWPEDTTLADLLYIKPYTQCLVSGISNASHSLISQQICDSTISLLCKTCKTEAQKRTLVDLEILRILAQRLASFVVSDGLVVPSPEALDFPSSIAFGLPDPAPPNAHLSPTLEAIALLIENSKERAEGLLSEPALNTVLPQSREEFSAADVRTYGNTNLPRPRHRALDALLPQVPAKERVGSASNLNFPPLGSGGPLQRRRSSFHPVPPQLSNINFAPDSQDDKEEKALVPYLLLIARESRGRRRLLACKVLIILHVLKLVPKSRSRTFGALLVPLLARMLDHSEPTAEDGVPNVGSYMAAGIHYSKVAPAVLGLLIVDDPELQRAAVEAKAIVKLAVGLKRSFETSSNRKYTPWRPYKETPMEIEPTSEDCTLGHGGPSPTMRQAMLYREGTLQALAAVAPFNDDYRKQICDQGVLLQIMQAMDPYHIRKAITSNVEDEAAGNSASTILAACGTVRALTRSVTALRTKLVDMEVAKTVIRLMSNPDPEVRIAATKVLANLAMDFSPMKESVGDTAVVKKLCEQAHSANARLRLESIWALKQLVVNASKTLKFEVVNELGSSWIRLLIRTDPYDIPGGEVIGLIVDKDYPPRVNASEDTIMSEDSDGEDTTPFADASPHPFEPEDDFNRHTPEDDLAIQEQVLDLLRNLFCGDTASDLVDYVLGQMGKTEFFDILRKRLVGRKLYGATRKDTIESPAPIGIVSKVLYIVVHIAACSQRWRKNLVSEMTLLKVVLGFHGHPERDIRTQICWLAINLMFEDDVSDRASCKQRALELTKMGYREKISKLENDVDLDVRERAKTAAHLFSSLLETR</sequence>
<evidence type="ECO:0000313" key="7">
    <source>
        <dbReference type="EMBL" id="ETN44264.1"/>
    </source>
</evidence>
<dbReference type="AlphaFoldDB" id="W2S8K5"/>
<dbReference type="GO" id="GO:0005737">
    <property type="term" value="C:cytoplasm"/>
    <property type="evidence" value="ECO:0007669"/>
    <property type="project" value="UniProtKB-SubCell"/>
</dbReference>
<dbReference type="EMBL" id="KI635846">
    <property type="protein sequence ID" value="ETN44264.1"/>
    <property type="molecule type" value="Genomic_DNA"/>
</dbReference>
<organism evidence="7 8">
    <name type="scientific">Cyphellophora europaea (strain CBS 101466)</name>
    <name type="common">Phialophora europaea</name>
    <dbReference type="NCBI Taxonomy" id="1220924"/>
    <lineage>
        <taxon>Eukaryota</taxon>
        <taxon>Fungi</taxon>
        <taxon>Dikarya</taxon>
        <taxon>Ascomycota</taxon>
        <taxon>Pezizomycotina</taxon>
        <taxon>Eurotiomycetes</taxon>
        <taxon>Chaetothyriomycetidae</taxon>
        <taxon>Chaetothyriales</taxon>
        <taxon>Cyphellophoraceae</taxon>
        <taxon>Cyphellophora</taxon>
    </lineage>
</organism>
<keyword evidence="4" id="KW-0677">Repeat</keyword>
<keyword evidence="8" id="KW-1185">Reference proteome</keyword>
<dbReference type="PANTHER" id="PTHR15651:SF7">
    <property type="entry name" value="ARMADILLO REPEAT-CONTAINING PROTEIN 8"/>
    <property type="match status" value="1"/>
</dbReference>
<dbReference type="InterPro" id="IPR038739">
    <property type="entry name" value="ARMC8/Vid28"/>
</dbReference>
<dbReference type="GO" id="GO:0034657">
    <property type="term" value="C:GID complex"/>
    <property type="evidence" value="ECO:0007669"/>
    <property type="project" value="TreeGrafter"/>
</dbReference>
<dbReference type="OrthoDB" id="5559898at2759"/>
<dbReference type="HOGENOM" id="CLU_002741_2_0_1"/>
<dbReference type="SUPFAM" id="SSF48371">
    <property type="entry name" value="ARM repeat"/>
    <property type="match status" value="2"/>
</dbReference>
<dbReference type="SMART" id="SM00185">
    <property type="entry name" value="ARM"/>
    <property type="match status" value="4"/>
</dbReference>
<evidence type="ECO:0000256" key="5">
    <source>
        <dbReference type="ARBA" id="ARBA00023242"/>
    </source>
</evidence>
<evidence type="ECO:0000313" key="8">
    <source>
        <dbReference type="Proteomes" id="UP000030752"/>
    </source>
</evidence>
<name>W2S8K5_CYPE1</name>
<reference evidence="7 8" key="1">
    <citation type="submission" date="2013-03" db="EMBL/GenBank/DDBJ databases">
        <title>The Genome Sequence of Phialophora europaea CBS 101466.</title>
        <authorList>
            <consortium name="The Broad Institute Genomics Platform"/>
            <person name="Cuomo C."/>
            <person name="de Hoog S."/>
            <person name="Gorbushina A."/>
            <person name="Walker B."/>
            <person name="Young S.K."/>
            <person name="Zeng Q."/>
            <person name="Gargeya S."/>
            <person name="Fitzgerald M."/>
            <person name="Haas B."/>
            <person name="Abouelleil A."/>
            <person name="Allen A.W."/>
            <person name="Alvarado L."/>
            <person name="Arachchi H.M."/>
            <person name="Berlin A.M."/>
            <person name="Chapman S.B."/>
            <person name="Gainer-Dewar J."/>
            <person name="Goldberg J."/>
            <person name="Griggs A."/>
            <person name="Gujja S."/>
            <person name="Hansen M."/>
            <person name="Howarth C."/>
            <person name="Imamovic A."/>
            <person name="Ireland A."/>
            <person name="Larimer J."/>
            <person name="McCowan C."/>
            <person name="Murphy C."/>
            <person name="Pearson M."/>
            <person name="Poon T.W."/>
            <person name="Priest M."/>
            <person name="Roberts A."/>
            <person name="Saif S."/>
            <person name="Shea T."/>
            <person name="Sisk P."/>
            <person name="Sykes S."/>
            <person name="Wortman J."/>
            <person name="Nusbaum C."/>
            <person name="Birren B."/>
        </authorList>
    </citation>
    <scope>NUCLEOTIDE SEQUENCE [LARGE SCALE GENOMIC DNA]</scope>
    <source>
        <strain evidence="7 8">CBS 101466</strain>
    </source>
</reference>
<dbReference type="RefSeq" id="XP_008713706.1">
    <property type="nucleotide sequence ID" value="XM_008715484.1"/>
</dbReference>
<evidence type="ECO:0000256" key="6">
    <source>
        <dbReference type="SAM" id="MobiDB-lite"/>
    </source>
</evidence>
<dbReference type="GeneID" id="19978154"/>
<feature type="region of interest" description="Disordered" evidence="6">
    <location>
        <begin position="717"/>
        <end position="746"/>
    </location>
</feature>
<feature type="compositionally biased region" description="Acidic residues" evidence="6">
    <location>
        <begin position="723"/>
        <end position="732"/>
    </location>
</feature>
<dbReference type="GO" id="GO:0005634">
    <property type="term" value="C:nucleus"/>
    <property type="evidence" value="ECO:0007669"/>
    <property type="project" value="UniProtKB-SubCell"/>
</dbReference>
<protein>
    <submittedName>
        <fullName evidence="7">Uncharacterized protein</fullName>
    </submittedName>
</protein>
<feature type="region of interest" description="Disordered" evidence="6">
    <location>
        <begin position="305"/>
        <end position="345"/>
    </location>
</feature>
<dbReference type="eggNOG" id="KOG1293">
    <property type="taxonomic scope" value="Eukaryota"/>
</dbReference>
<dbReference type="InterPro" id="IPR011989">
    <property type="entry name" value="ARM-like"/>
</dbReference>
<dbReference type="STRING" id="1220924.W2S8K5"/>
<dbReference type="InParanoid" id="W2S8K5"/>
<evidence type="ECO:0000256" key="4">
    <source>
        <dbReference type="ARBA" id="ARBA00022737"/>
    </source>
</evidence>
<dbReference type="Gene3D" id="1.25.10.10">
    <property type="entry name" value="Leucine-rich Repeat Variant"/>
    <property type="match status" value="3"/>
</dbReference>
<dbReference type="GO" id="GO:0043161">
    <property type="term" value="P:proteasome-mediated ubiquitin-dependent protein catabolic process"/>
    <property type="evidence" value="ECO:0007669"/>
    <property type="project" value="TreeGrafter"/>
</dbReference>
<evidence type="ECO:0000256" key="1">
    <source>
        <dbReference type="ARBA" id="ARBA00004123"/>
    </source>
</evidence>
<keyword evidence="3" id="KW-0963">Cytoplasm</keyword>
<proteinExistence type="predicted"/>
<evidence type="ECO:0000256" key="3">
    <source>
        <dbReference type="ARBA" id="ARBA00022490"/>
    </source>
</evidence>
<dbReference type="InterPro" id="IPR016024">
    <property type="entry name" value="ARM-type_fold"/>
</dbReference>
<dbReference type="VEuPathDB" id="FungiDB:HMPREF1541_10815"/>
<keyword evidence="5" id="KW-0539">Nucleus</keyword>
<evidence type="ECO:0000256" key="2">
    <source>
        <dbReference type="ARBA" id="ARBA00004496"/>
    </source>
</evidence>
<gene>
    <name evidence="7" type="ORF">HMPREF1541_10815</name>
</gene>
<comment type="subcellular location">
    <subcellularLocation>
        <location evidence="2">Cytoplasm</location>
    </subcellularLocation>
    <subcellularLocation>
        <location evidence="1">Nucleus</location>
    </subcellularLocation>
</comment>
<dbReference type="Proteomes" id="UP000030752">
    <property type="component" value="Unassembled WGS sequence"/>
</dbReference>
<accession>W2S8K5</accession>